<feature type="compositionally biased region" description="Low complexity" evidence="1">
    <location>
        <begin position="514"/>
        <end position="530"/>
    </location>
</feature>
<feature type="domain" description="Type IV secretion system coupling protein TraD DNA-binding" evidence="2">
    <location>
        <begin position="50"/>
        <end position="364"/>
    </location>
</feature>
<evidence type="ECO:0000313" key="3">
    <source>
        <dbReference type="EMBL" id="PIW37448.1"/>
    </source>
</evidence>
<evidence type="ECO:0000313" key="4">
    <source>
        <dbReference type="Proteomes" id="UP000230292"/>
    </source>
</evidence>
<dbReference type="PANTHER" id="PTHR30121">
    <property type="entry name" value="UNCHARACTERIZED PROTEIN YJGR-RELATED"/>
    <property type="match status" value="1"/>
</dbReference>
<evidence type="ECO:0000256" key="1">
    <source>
        <dbReference type="SAM" id="MobiDB-lite"/>
    </source>
</evidence>
<dbReference type="AlphaFoldDB" id="A0A2M7H5D6"/>
<dbReference type="Pfam" id="PF10412">
    <property type="entry name" value="TrwB_AAD_bind"/>
    <property type="match status" value="1"/>
</dbReference>
<dbReference type="Gene3D" id="3.40.50.300">
    <property type="entry name" value="P-loop containing nucleotide triphosphate hydrolases"/>
    <property type="match status" value="2"/>
</dbReference>
<dbReference type="InterPro" id="IPR019476">
    <property type="entry name" value="T4SS_TraD_DNA-bd"/>
</dbReference>
<organism evidence="3 4">
    <name type="scientific">Candidatus Kerfeldbacteria bacterium CG15_BIG_FIL_POST_REV_8_21_14_020_45_12</name>
    <dbReference type="NCBI Taxonomy" id="2014247"/>
    <lineage>
        <taxon>Bacteria</taxon>
        <taxon>Candidatus Kerfeldiibacteriota</taxon>
    </lineage>
</organism>
<gene>
    <name evidence="3" type="ORF">COW24_00060</name>
</gene>
<protein>
    <recommendedName>
        <fullName evidence="2">Type IV secretion system coupling protein TraD DNA-binding domain-containing protein</fullName>
    </recommendedName>
</protein>
<feature type="compositionally biased region" description="Basic and acidic residues" evidence="1">
    <location>
        <begin position="592"/>
        <end position="615"/>
    </location>
</feature>
<feature type="compositionally biased region" description="Low complexity" evidence="1">
    <location>
        <begin position="750"/>
        <end position="766"/>
    </location>
</feature>
<dbReference type="EMBL" id="PFGC01000002">
    <property type="protein sequence ID" value="PIW37448.1"/>
    <property type="molecule type" value="Genomic_DNA"/>
</dbReference>
<feature type="compositionally biased region" description="Basic and acidic residues" evidence="1">
    <location>
        <begin position="459"/>
        <end position="468"/>
    </location>
</feature>
<dbReference type="SUPFAM" id="SSF52540">
    <property type="entry name" value="P-loop containing nucleoside triphosphate hydrolases"/>
    <property type="match status" value="1"/>
</dbReference>
<feature type="compositionally biased region" description="Polar residues" evidence="1">
    <location>
        <begin position="678"/>
        <end position="693"/>
    </location>
</feature>
<comment type="caution">
    <text evidence="3">The sequence shown here is derived from an EMBL/GenBank/DDBJ whole genome shotgun (WGS) entry which is preliminary data.</text>
</comment>
<feature type="compositionally biased region" description="Polar residues" evidence="1">
    <location>
        <begin position="647"/>
        <end position="660"/>
    </location>
</feature>
<sequence length="807" mass="89387">MSDQTPQLDENGNPLEPSEETVKVFDPEQVNFFAATNYRNENRRFGIKTDDRRRHMYLIGKTGMGKSTVQENMIIQDIRNGNGLAVVDPHGDLVEKIIRFIPADRINDVIYFNPADLEHPIAFNILESVNPEHKNLVSNGLVGVFKKIWADSWGPRLEYILINAILALIEYPGSTLLGVTRMLVDTNYRKKVVRNISDPVVKSFWVNEYNNYTEKFRNEAIAPIQNKVGQFLSSSLIRNIVGQSNSSMDMREVMDSGKILLMNLSKGRVGEENAALLGAMMITKIQLAAMSRVDIPEETRRDFFLYVDEFQNFSTESFAGILSEARKYRLDLILAHQYIEQLSDEVKAAVFGNVGTMVTFRVGATDAEELEKEFQPTFMIDDLVNLPAFHTYMRLMIDGVASEPFSATTLPPLSGETNNAEKVIRVSRERYARNRAEVEQSIARWSGMDESGDGDDDGDQKAKSKPAEQPKSVIADELVKTEPVAAQISPPNHPRVTPGAPPHRPAAPPPPVPTTEVITPTIPEPISEPVAPEPVLESKPEEPVDELQEFKQKGLSFVQPEDFVNTGRETTVVSGVEPESTPPQPAIQPKQEPQRERRPAKKSEPKPSPKPEARPVVKGPADPQAPVTSKQVRVQSPSTPKPEPIRSVQSESKIQESLPTGPQARNKPAPQPIKPTEQPKSVRSNSEGQPNPRQGQTTSQSTPSGTPADGSAPKKRRRRRRKKSSGGEQSSPQDRPSGGSQGDRREDVQQKQPQSGSEQSQGSGVSRPAASQSSNRAKGRPRRSNNSSRNDDRPHALKPGQAIHFDD</sequence>
<feature type="compositionally biased region" description="Low complexity" evidence="1">
    <location>
        <begin position="694"/>
        <end position="707"/>
    </location>
</feature>
<name>A0A2M7H5D6_9BACT</name>
<proteinExistence type="predicted"/>
<feature type="compositionally biased region" description="Polar residues" evidence="1">
    <location>
        <begin position="626"/>
        <end position="638"/>
    </location>
</feature>
<reference evidence="3 4" key="1">
    <citation type="submission" date="2017-09" db="EMBL/GenBank/DDBJ databases">
        <title>Depth-based differentiation of microbial function through sediment-hosted aquifers and enrichment of novel symbionts in the deep terrestrial subsurface.</title>
        <authorList>
            <person name="Probst A.J."/>
            <person name="Ladd B."/>
            <person name="Jarett J.K."/>
            <person name="Geller-Mcgrath D.E."/>
            <person name="Sieber C.M."/>
            <person name="Emerson J.B."/>
            <person name="Anantharaman K."/>
            <person name="Thomas B.C."/>
            <person name="Malmstrom R."/>
            <person name="Stieglmeier M."/>
            <person name="Klingl A."/>
            <person name="Woyke T."/>
            <person name="Ryan C.M."/>
            <person name="Banfield J.F."/>
        </authorList>
    </citation>
    <scope>NUCLEOTIDE SEQUENCE [LARGE SCALE GENOMIC DNA]</scope>
    <source>
        <strain evidence="3">CG15_BIG_FIL_POST_REV_8_21_14_020_45_12</strain>
    </source>
</reference>
<feature type="compositionally biased region" description="Basic and acidic residues" evidence="1">
    <location>
        <begin position="536"/>
        <end position="552"/>
    </location>
</feature>
<dbReference type="InterPro" id="IPR051162">
    <property type="entry name" value="T4SS_component"/>
</dbReference>
<accession>A0A2M7H5D6</accession>
<dbReference type="PANTHER" id="PTHR30121:SF11">
    <property type="entry name" value="AAA+ ATPASE DOMAIN-CONTAINING PROTEIN"/>
    <property type="match status" value="1"/>
</dbReference>
<dbReference type="CDD" id="cd01127">
    <property type="entry name" value="TrwB_TraG_TraD_VirD4"/>
    <property type="match status" value="1"/>
</dbReference>
<feature type="compositionally biased region" description="Basic residues" evidence="1">
    <location>
        <begin position="713"/>
        <end position="724"/>
    </location>
</feature>
<dbReference type="InterPro" id="IPR027417">
    <property type="entry name" value="P-loop_NTPase"/>
</dbReference>
<dbReference type="Proteomes" id="UP000230292">
    <property type="component" value="Unassembled WGS sequence"/>
</dbReference>
<feature type="region of interest" description="Disordered" evidence="1">
    <location>
        <begin position="442"/>
        <end position="807"/>
    </location>
</feature>
<feature type="compositionally biased region" description="Pro residues" evidence="1">
    <location>
        <begin position="499"/>
        <end position="513"/>
    </location>
</feature>
<evidence type="ECO:0000259" key="2">
    <source>
        <dbReference type="Pfam" id="PF10412"/>
    </source>
</evidence>